<name>A0A8H6H757_9AGAR</name>
<reference evidence="2 3" key="1">
    <citation type="submission" date="2020-07" db="EMBL/GenBank/DDBJ databases">
        <title>Comparative genomics of pyrophilous fungi reveals a link between fire events and developmental genes.</title>
        <authorList>
            <consortium name="DOE Joint Genome Institute"/>
            <person name="Steindorff A.S."/>
            <person name="Carver A."/>
            <person name="Calhoun S."/>
            <person name="Stillman K."/>
            <person name="Liu H."/>
            <person name="Lipzen A."/>
            <person name="Pangilinan J."/>
            <person name="Labutti K."/>
            <person name="Bruns T.D."/>
            <person name="Grigoriev I.V."/>
        </authorList>
    </citation>
    <scope>NUCLEOTIDE SEQUENCE [LARGE SCALE GENOMIC DNA]</scope>
    <source>
        <strain evidence="2 3">CBS 144469</strain>
    </source>
</reference>
<dbReference type="Proteomes" id="UP000521943">
    <property type="component" value="Unassembled WGS sequence"/>
</dbReference>
<evidence type="ECO:0000256" key="1">
    <source>
        <dbReference type="SAM" id="MobiDB-lite"/>
    </source>
</evidence>
<proteinExistence type="predicted"/>
<protein>
    <submittedName>
        <fullName evidence="2">Uncharacterized protein</fullName>
    </submittedName>
</protein>
<sequence length="266" mass="27687">MQLGVRAAMVTEAARVRFRVRAGCGRHERGGGEVVNVGDSESPMAESASSSRSCTWTPIDVVAFAVAGVVAIEGTAAGEPAEGDTQADVSSGKRSAVLIIGGSPSVSRSSSMALVAGRLASARWENPGRLVFDAEEALRVLERPRDANQLPVLDGEVEGGVERGALGPEGVGCDCVRCGSGVPVDEAEFVGGTDTGEGADEEDGDAVRPASIPTLSSALRLRPSHNPRRRRGRCEGRGRRARCQGGGFARWVLLRLAARTARDLGL</sequence>
<gene>
    <name evidence="2" type="ORF">DFP72DRAFT_941893</name>
</gene>
<accession>A0A8H6H757</accession>
<comment type="caution">
    <text evidence="2">The sequence shown here is derived from an EMBL/GenBank/DDBJ whole genome shotgun (WGS) entry which is preliminary data.</text>
</comment>
<feature type="region of interest" description="Disordered" evidence="1">
    <location>
        <begin position="192"/>
        <end position="211"/>
    </location>
</feature>
<dbReference type="EMBL" id="JACGCI010000221">
    <property type="protein sequence ID" value="KAF6741705.1"/>
    <property type="molecule type" value="Genomic_DNA"/>
</dbReference>
<dbReference type="AlphaFoldDB" id="A0A8H6H757"/>
<organism evidence="2 3">
    <name type="scientific">Ephemerocybe angulata</name>
    <dbReference type="NCBI Taxonomy" id="980116"/>
    <lineage>
        <taxon>Eukaryota</taxon>
        <taxon>Fungi</taxon>
        <taxon>Dikarya</taxon>
        <taxon>Basidiomycota</taxon>
        <taxon>Agaricomycotina</taxon>
        <taxon>Agaricomycetes</taxon>
        <taxon>Agaricomycetidae</taxon>
        <taxon>Agaricales</taxon>
        <taxon>Agaricineae</taxon>
        <taxon>Psathyrellaceae</taxon>
        <taxon>Ephemerocybe</taxon>
    </lineage>
</organism>
<evidence type="ECO:0000313" key="2">
    <source>
        <dbReference type="EMBL" id="KAF6741705.1"/>
    </source>
</evidence>
<evidence type="ECO:0000313" key="3">
    <source>
        <dbReference type="Proteomes" id="UP000521943"/>
    </source>
</evidence>
<keyword evidence="3" id="KW-1185">Reference proteome</keyword>